<dbReference type="Pfam" id="PF00565">
    <property type="entry name" value="SNase"/>
    <property type="match status" value="1"/>
</dbReference>
<evidence type="ECO:0000256" key="2">
    <source>
        <dbReference type="ARBA" id="ARBA00022759"/>
    </source>
</evidence>
<dbReference type="InterPro" id="IPR035437">
    <property type="entry name" value="SNase_OB-fold_sf"/>
</dbReference>
<evidence type="ECO:0000256" key="3">
    <source>
        <dbReference type="ARBA" id="ARBA00022801"/>
    </source>
</evidence>
<keyword evidence="2" id="KW-0255">Endonuclease</keyword>
<dbReference type="PANTHER" id="PTHR12302:SF3">
    <property type="entry name" value="SERINE_THREONINE-PROTEIN KINASE 31"/>
    <property type="match status" value="1"/>
</dbReference>
<dbReference type="EMBL" id="LCLJ01000018">
    <property type="protein sequence ID" value="KKU14703.1"/>
    <property type="molecule type" value="Genomic_DNA"/>
</dbReference>
<evidence type="ECO:0000313" key="5">
    <source>
        <dbReference type="EMBL" id="KKU14703.1"/>
    </source>
</evidence>
<dbReference type="PROSITE" id="PS50830">
    <property type="entry name" value="TNASE_3"/>
    <property type="match status" value="1"/>
</dbReference>
<dbReference type="SMART" id="SM00318">
    <property type="entry name" value="SNc"/>
    <property type="match status" value="1"/>
</dbReference>
<evidence type="ECO:0000259" key="4">
    <source>
        <dbReference type="PROSITE" id="PS50830"/>
    </source>
</evidence>
<accession>A0A0G1QAG2</accession>
<name>A0A0G1QAG2_9BACT</name>
<sequence length="247" mass="26796">MKKTAVITAIMALMAALGLTGYKIVKDTGGPVGANVDSGLVEVGKVIDGDTFVLEDGTKVRLIGIDAPEEAECYFEESSSYLKWIIAGKNIKLEKDISGADEYGRLLRYAIVPSSDAAEDNLLVNEALVRDGFARRKQSPPDNRYRDLLAAAEAEAKKNERGLWKECAAILDVSSGANEEREIDTPPPSPECVIKGNISEKGYGKTYLVPGCDNYEKTKIDTRKGEQYFCSESDAVAGGFRKAENCP</sequence>
<dbReference type="Gene3D" id="2.40.50.90">
    <property type="match status" value="1"/>
</dbReference>
<proteinExistence type="predicted"/>
<dbReference type="GO" id="GO:0004519">
    <property type="term" value="F:endonuclease activity"/>
    <property type="evidence" value="ECO:0007669"/>
    <property type="project" value="UniProtKB-KW"/>
</dbReference>
<feature type="domain" description="TNase-like" evidence="4">
    <location>
        <begin position="43"/>
        <end position="166"/>
    </location>
</feature>
<dbReference type="GO" id="GO:0016787">
    <property type="term" value="F:hydrolase activity"/>
    <property type="evidence" value="ECO:0007669"/>
    <property type="project" value="UniProtKB-KW"/>
</dbReference>
<dbReference type="InterPro" id="IPR016071">
    <property type="entry name" value="Staphylococal_nuclease_OB-fold"/>
</dbReference>
<gene>
    <name evidence="5" type="ORF">UX22_C0018G0004</name>
</gene>
<dbReference type="Proteomes" id="UP000034727">
    <property type="component" value="Unassembled WGS sequence"/>
</dbReference>
<organism evidence="5 6">
    <name type="scientific">Candidatus Jorgensenbacteria bacterium GW2011_GWA2_45_9</name>
    <dbReference type="NCBI Taxonomy" id="1618663"/>
    <lineage>
        <taxon>Bacteria</taxon>
        <taxon>Candidatus Joergenseniibacteriota</taxon>
    </lineage>
</organism>
<evidence type="ECO:0000313" key="6">
    <source>
        <dbReference type="Proteomes" id="UP000034727"/>
    </source>
</evidence>
<comment type="caution">
    <text evidence="5">The sequence shown here is derived from an EMBL/GenBank/DDBJ whole genome shotgun (WGS) entry which is preliminary data.</text>
</comment>
<keyword evidence="1" id="KW-0540">Nuclease</keyword>
<dbReference type="PANTHER" id="PTHR12302">
    <property type="entry name" value="EBNA2 BINDING PROTEIN P100"/>
    <property type="match status" value="1"/>
</dbReference>
<dbReference type="AlphaFoldDB" id="A0A0G1QAG2"/>
<protein>
    <submittedName>
        <fullName evidence="5">Micrococcal nuclease-like protein nuclease</fullName>
    </submittedName>
</protein>
<dbReference type="SUPFAM" id="SSF50199">
    <property type="entry name" value="Staphylococcal nuclease"/>
    <property type="match status" value="1"/>
</dbReference>
<reference evidence="5 6" key="1">
    <citation type="journal article" date="2015" name="Nature">
        <title>rRNA introns, odd ribosomes, and small enigmatic genomes across a large radiation of phyla.</title>
        <authorList>
            <person name="Brown C.T."/>
            <person name="Hug L.A."/>
            <person name="Thomas B.C."/>
            <person name="Sharon I."/>
            <person name="Castelle C.J."/>
            <person name="Singh A."/>
            <person name="Wilkins M.J."/>
            <person name="Williams K.H."/>
            <person name="Banfield J.F."/>
        </authorList>
    </citation>
    <scope>NUCLEOTIDE SEQUENCE [LARGE SCALE GENOMIC DNA]</scope>
</reference>
<keyword evidence="3" id="KW-0378">Hydrolase</keyword>
<evidence type="ECO:0000256" key="1">
    <source>
        <dbReference type="ARBA" id="ARBA00022722"/>
    </source>
</evidence>